<dbReference type="Proteomes" id="UP000466864">
    <property type="component" value="Unassembled WGS sequence"/>
</dbReference>
<accession>A0A7X2TPU7</accession>
<proteinExistence type="predicted"/>
<evidence type="ECO:0000313" key="3">
    <source>
        <dbReference type="EMBL" id="MST82373.1"/>
    </source>
</evidence>
<organism evidence="3 4">
    <name type="scientific">Bilifractor porci</name>
    <dbReference type="NCBI Taxonomy" id="2606636"/>
    <lineage>
        <taxon>Bacteria</taxon>
        <taxon>Bacillati</taxon>
        <taxon>Bacillota</taxon>
        <taxon>Clostridia</taxon>
        <taxon>Lachnospirales</taxon>
        <taxon>Lachnospiraceae</taxon>
        <taxon>Bilifractor</taxon>
    </lineage>
</organism>
<keyword evidence="4" id="KW-1185">Reference proteome</keyword>
<name>A0A7X2TPU7_9FIRM</name>
<keyword evidence="2" id="KW-0812">Transmembrane</keyword>
<evidence type="ECO:0000256" key="2">
    <source>
        <dbReference type="SAM" id="Phobius"/>
    </source>
</evidence>
<dbReference type="NCBIfam" id="TIGR01167">
    <property type="entry name" value="LPXTG_anchor"/>
    <property type="match status" value="1"/>
</dbReference>
<dbReference type="AlphaFoldDB" id="A0A7X2TPU7"/>
<feature type="region of interest" description="Disordered" evidence="1">
    <location>
        <begin position="194"/>
        <end position="215"/>
    </location>
</feature>
<evidence type="ECO:0000256" key="1">
    <source>
        <dbReference type="SAM" id="MobiDB-lite"/>
    </source>
</evidence>
<sequence length="244" mass="27333">MRYSRLIFNCVPGKAENMKKIIKTLCMFSLAICLLALYVSPTYADGVKKLYFEQQDGKMVWNNVRGDDGNWFMSFTNMVPGGQYSDQLDIENGSRKIYALYMQVLPVPQDEKKDELLELISMKVTFGAKTLYQGTASGKEYDSGNLRNVIYLGTYQPGKADRIQVELGLDKNVGLEYSDLLTKNDWKFMVTEVQNPKKPNAKPNPPQTLQPPKTGDTSNPGLFIAILACAGFLVMLGASKKKKV</sequence>
<reference evidence="3 4" key="1">
    <citation type="submission" date="2019-08" db="EMBL/GenBank/DDBJ databases">
        <title>In-depth cultivation of the pig gut microbiome towards novel bacterial diversity and tailored functional studies.</title>
        <authorList>
            <person name="Wylensek D."/>
            <person name="Hitch T.C.A."/>
            <person name="Clavel T."/>
        </authorList>
    </citation>
    <scope>NUCLEOTIDE SEQUENCE [LARGE SCALE GENOMIC DNA]</scope>
    <source>
        <strain evidence="3 4">Oil+RF-744-WCA-WT-13</strain>
    </source>
</reference>
<gene>
    <name evidence="3" type="ORF">FYJ60_08610</name>
</gene>
<dbReference type="EMBL" id="VUMV01000005">
    <property type="protein sequence ID" value="MST82373.1"/>
    <property type="molecule type" value="Genomic_DNA"/>
</dbReference>
<evidence type="ECO:0000313" key="4">
    <source>
        <dbReference type="Proteomes" id="UP000466864"/>
    </source>
</evidence>
<comment type="caution">
    <text evidence="3">The sequence shown here is derived from an EMBL/GenBank/DDBJ whole genome shotgun (WGS) entry which is preliminary data.</text>
</comment>
<protein>
    <submittedName>
        <fullName evidence="3">LPXTG cell wall anchor domain-containing protein</fullName>
    </submittedName>
</protein>
<keyword evidence="2" id="KW-0472">Membrane</keyword>
<feature type="transmembrane region" description="Helical" evidence="2">
    <location>
        <begin position="220"/>
        <end position="238"/>
    </location>
</feature>
<keyword evidence="2" id="KW-1133">Transmembrane helix</keyword>